<name>A0A7J0FQE4_9ERIC</name>
<feature type="compositionally biased region" description="Basic residues" evidence="1">
    <location>
        <begin position="51"/>
        <end position="68"/>
    </location>
</feature>
<evidence type="ECO:0000313" key="3">
    <source>
        <dbReference type="Proteomes" id="UP000585474"/>
    </source>
</evidence>
<organism evidence="2 3">
    <name type="scientific">Actinidia rufa</name>
    <dbReference type="NCBI Taxonomy" id="165716"/>
    <lineage>
        <taxon>Eukaryota</taxon>
        <taxon>Viridiplantae</taxon>
        <taxon>Streptophyta</taxon>
        <taxon>Embryophyta</taxon>
        <taxon>Tracheophyta</taxon>
        <taxon>Spermatophyta</taxon>
        <taxon>Magnoliopsida</taxon>
        <taxon>eudicotyledons</taxon>
        <taxon>Gunneridae</taxon>
        <taxon>Pentapetalae</taxon>
        <taxon>asterids</taxon>
        <taxon>Ericales</taxon>
        <taxon>Actinidiaceae</taxon>
        <taxon>Actinidia</taxon>
    </lineage>
</organism>
<dbReference type="EMBL" id="BJWL01000014">
    <property type="protein sequence ID" value="GFZ00607.1"/>
    <property type="molecule type" value="Genomic_DNA"/>
</dbReference>
<dbReference type="Proteomes" id="UP000585474">
    <property type="component" value="Unassembled WGS sequence"/>
</dbReference>
<protein>
    <submittedName>
        <fullName evidence="2">Uncharacterized protein</fullName>
    </submittedName>
</protein>
<reference evidence="2 3" key="1">
    <citation type="submission" date="2019-07" db="EMBL/GenBank/DDBJ databases">
        <title>De Novo Assembly of kiwifruit Actinidia rufa.</title>
        <authorList>
            <person name="Sugita-Konishi S."/>
            <person name="Sato K."/>
            <person name="Mori E."/>
            <person name="Abe Y."/>
            <person name="Kisaki G."/>
            <person name="Hamano K."/>
            <person name="Suezawa K."/>
            <person name="Otani M."/>
            <person name="Fukuda T."/>
            <person name="Manabe T."/>
            <person name="Gomi K."/>
            <person name="Tabuchi M."/>
            <person name="Akimitsu K."/>
            <person name="Kataoka I."/>
        </authorList>
    </citation>
    <scope>NUCLEOTIDE SEQUENCE [LARGE SCALE GENOMIC DNA]</scope>
    <source>
        <strain evidence="3">cv. Fuchu</strain>
    </source>
</reference>
<feature type="compositionally biased region" description="Basic and acidic residues" evidence="1">
    <location>
        <begin position="130"/>
        <end position="143"/>
    </location>
</feature>
<evidence type="ECO:0000256" key="1">
    <source>
        <dbReference type="SAM" id="MobiDB-lite"/>
    </source>
</evidence>
<accession>A0A7J0FQE4</accession>
<proteinExistence type="predicted"/>
<feature type="compositionally biased region" description="Polar residues" evidence="1">
    <location>
        <begin position="97"/>
        <end position="113"/>
    </location>
</feature>
<comment type="caution">
    <text evidence="2">The sequence shown here is derived from an EMBL/GenBank/DDBJ whole genome shotgun (WGS) entry which is preliminary data.</text>
</comment>
<dbReference type="AlphaFoldDB" id="A0A7J0FQE4"/>
<sequence length="389" mass="43813">MHPTRAKRRRQLDFTRHVPLRAQKLAHSPARALRRVQQPARASTRANAPSRARRVAATRSHAPARARRLATTGRHAPTHPAEPLTRAAAALSRANPRRSTSLDQQRDYSSGTNERVPEATGRGQKKRPEKRSQEGGHRGQEKRRDKKNCPRNKAQDQSSEVATTAMMAVDESDVLLAASADEEDLYGWQTTQRRIVGKGTVRFRMADGRSMKVTGIRHVSLRCKIRSDETLKLVEEYSEFPRETRNAARERKLKGYTDWRGVSRQEELLSDIGPMSDTGAQEDALGYVQKSGQKREGATSAGCPWRSSEEKDRVNERWSHDDLQSDVLCSAPRWRGAGHLSEKLQALRFGSAFTSVEVELPVEEGVTYLRYYLADLIGELDQKLSGWIT</sequence>
<keyword evidence="3" id="KW-1185">Reference proteome</keyword>
<evidence type="ECO:0000313" key="2">
    <source>
        <dbReference type="EMBL" id="GFZ00607.1"/>
    </source>
</evidence>
<feature type="region of interest" description="Disordered" evidence="1">
    <location>
        <begin position="289"/>
        <end position="309"/>
    </location>
</feature>
<gene>
    <name evidence="2" type="ORF">Acr_14g0002420</name>
</gene>
<feature type="region of interest" description="Disordered" evidence="1">
    <location>
        <begin position="25"/>
        <end position="163"/>
    </location>
</feature>